<sequence length="122" mass="13412">MTTVNHAVIYTRGTGSDAIEIANYELASIIGECLHNAYPGYLWRVNAEIEGGIVNILCGDVSYESGATLMIADLEEPVAAKRHVLKAGGEILERARLHRGRMREHELVEAKRDIRGNIIGLN</sequence>
<dbReference type="Proteomes" id="UP000307461">
    <property type="component" value="Segment"/>
</dbReference>
<evidence type="ECO:0000313" key="2">
    <source>
        <dbReference type="Proteomes" id="UP000307461"/>
    </source>
</evidence>
<dbReference type="EMBL" id="MK373772">
    <property type="protein sequence ID" value="QBQ76620.1"/>
    <property type="molecule type" value="Genomic_DNA"/>
</dbReference>
<proteinExistence type="predicted"/>
<name>A0A482MU35_9CAUD</name>
<evidence type="ECO:0000313" key="1">
    <source>
        <dbReference type="EMBL" id="QBQ76620.1"/>
    </source>
</evidence>
<protein>
    <submittedName>
        <fullName evidence="1">Uncharacterized protein</fullName>
    </submittedName>
</protein>
<accession>A0A482MU35</accession>
<reference evidence="1 2" key="1">
    <citation type="submission" date="2019-01" db="EMBL/GenBank/DDBJ databases">
        <title>Still something new to discover - new insights into E. coli phage diversity and taxonomy.</title>
        <authorList>
            <person name="Korf I.H.E."/>
            <person name="Adriaennsens E."/>
            <person name="Dreiseikelmann B."/>
            <person name="Kropinski A."/>
            <person name="Nimtz M."/>
            <person name="Meier-Kolthoff J.P."/>
            <person name="Rohde M."/>
            <person name="van Raaij M."/>
            <person name="Wittmann J."/>
        </authorList>
    </citation>
    <scope>NUCLEOTIDE SEQUENCE [LARGE SCALE GENOMIC DNA]</scope>
</reference>
<keyword evidence="2" id="KW-1185">Reference proteome</keyword>
<gene>
    <name evidence="1" type="ORF">PTXU04_00006</name>
</gene>
<organism evidence="1 2">
    <name type="scientific">Escherichia phage PTXU04</name>
    <dbReference type="NCBI Taxonomy" id="2508206"/>
    <lineage>
        <taxon>Viruses</taxon>
        <taxon>Duplodnaviria</taxon>
        <taxon>Heunggongvirae</taxon>
        <taxon>Uroviricota</taxon>
        <taxon>Caudoviricetes</taxon>
        <taxon>Xuquatrovirus</taxon>
        <taxon>Xuquatrovirus PTXU04</taxon>
    </lineage>
</organism>